<reference evidence="6" key="1">
    <citation type="submission" date="2017-07" db="EMBL/GenBank/DDBJ databases">
        <title>Taro Niue Genome Assembly and Annotation.</title>
        <authorList>
            <person name="Atibalentja N."/>
            <person name="Keating K."/>
            <person name="Fields C.J."/>
        </authorList>
    </citation>
    <scope>NUCLEOTIDE SEQUENCE</scope>
    <source>
        <strain evidence="6">Niue_2</strain>
        <tissue evidence="6">Leaf</tissue>
    </source>
</reference>
<organism evidence="6 7">
    <name type="scientific">Colocasia esculenta</name>
    <name type="common">Wild taro</name>
    <name type="synonym">Arum esculentum</name>
    <dbReference type="NCBI Taxonomy" id="4460"/>
    <lineage>
        <taxon>Eukaryota</taxon>
        <taxon>Viridiplantae</taxon>
        <taxon>Streptophyta</taxon>
        <taxon>Embryophyta</taxon>
        <taxon>Tracheophyta</taxon>
        <taxon>Spermatophyta</taxon>
        <taxon>Magnoliopsida</taxon>
        <taxon>Liliopsida</taxon>
        <taxon>Araceae</taxon>
        <taxon>Aroideae</taxon>
        <taxon>Colocasieae</taxon>
        <taxon>Colocasia</taxon>
    </lineage>
</organism>
<evidence type="ECO:0000256" key="2">
    <source>
        <dbReference type="ARBA" id="ARBA00022690"/>
    </source>
</evidence>
<evidence type="ECO:0000256" key="4">
    <source>
        <dbReference type="SAM" id="SignalP"/>
    </source>
</evidence>
<feature type="domain" description="Cystatin" evidence="5">
    <location>
        <begin position="32"/>
        <end position="122"/>
    </location>
</feature>
<dbReference type="Gene3D" id="3.10.450.10">
    <property type="match status" value="1"/>
</dbReference>
<dbReference type="PANTHER" id="PTHR47364">
    <property type="entry name" value="CYSTEINE PROTEINASE INHIBITOR 5"/>
    <property type="match status" value="1"/>
</dbReference>
<evidence type="ECO:0000256" key="1">
    <source>
        <dbReference type="ARBA" id="ARBA00007233"/>
    </source>
</evidence>
<comment type="similarity">
    <text evidence="1">Belongs to the cystatin family. Phytocystatin subfamily.</text>
</comment>
<dbReference type="PANTHER" id="PTHR47364:SF2">
    <property type="entry name" value="CYSTEINE PROTEINASE INHIBITOR 5"/>
    <property type="match status" value="1"/>
</dbReference>
<proteinExistence type="inferred from homology"/>
<dbReference type="InterPro" id="IPR046350">
    <property type="entry name" value="Cystatin_sf"/>
</dbReference>
<keyword evidence="4" id="KW-0732">Signal</keyword>
<dbReference type="CDD" id="cd00042">
    <property type="entry name" value="CY"/>
    <property type="match status" value="1"/>
</dbReference>
<dbReference type="GO" id="GO:0004869">
    <property type="term" value="F:cysteine-type endopeptidase inhibitor activity"/>
    <property type="evidence" value="ECO:0007669"/>
    <property type="project" value="UniProtKB-KW"/>
</dbReference>
<dbReference type="AlphaFoldDB" id="A0A843W5H3"/>
<dbReference type="SUPFAM" id="SSF54403">
    <property type="entry name" value="Cystatin/monellin"/>
    <property type="match status" value="1"/>
</dbReference>
<feature type="chain" id="PRO_5032896792" description="Cystatin domain-containing protein" evidence="4">
    <location>
        <begin position="24"/>
        <end position="123"/>
    </location>
</feature>
<evidence type="ECO:0000259" key="5">
    <source>
        <dbReference type="SMART" id="SM00043"/>
    </source>
</evidence>
<dbReference type="SMART" id="SM00043">
    <property type="entry name" value="CY"/>
    <property type="match status" value="1"/>
</dbReference>
<keyword evidence="2" id="KW-0646">Protease inhibitor</keyword>
<dbReference type="OrthoDB" id="752087at2759"/>
<keyword evidence="3" id="KW-0789">Thiol protease inhibitor</keyword>
<dbReference type="Pfam" id="PF16845">
    <property type="entry name" value="SQAPI"/>
    <property type="match status" value="1"/>
</dbReference>
<dbReference type="Proteomes" id="UP000652761">
    <property type="component" value="Unassembled WGS sequence"/>
</dbReference>
<evidence type="ECO:0000313" key="7">
    <source>
        <dbReference type="Proteomes" id="UP000652761"/>
    </source>
</evidence>
<protein>
    <recommendedName>
        <fullName evidence="5">Cystatin domain-containing protein</fullName>
    </recommendedName>
</protein>
<evidence type="ECO:0000256" key="3">
    <source>
        <dbReference type="ARBA" id="ARBA00022704"/>
    </source>
</evidence>
<feature type="signal peptide" evidence="4">
    <location>
        <begin position="1"/>
        <end position="23"/>
    </location>
</feature>
<name>A0A843W5H3_COLES</name>
<gene>
    <name evidence="6" type="ORF">Taro_031137</name>
</gene>
<dbReference type="InterPro" id="IPR018073">
    <property type="entry name" value="Prot_inh_cystat_CS"/>
</dbReference>
<evidence type="ECO:0000313" key="6">
    <source>
        <dbReference type="EMBL" id="MQL98429.1"/>
    </source>
</evidence>
<accession>A0A843W5H3</accession>
<dbReference type="PROSITE" id="PS00287">
    <property type="entry name" value="CYSTATIN"/>
    <property type="match status" value="1"/>
</dbReference>
<comment type="caution">
    <text evidence="6">The sequence shown here is derived from an EMBL/GenBank/DDBJ whole genome shotgun (WGS) entry which is preliminary data.</text>
</comment>
<sequence>MSSPSSFLLLLLLLAAATGLSGAAQAAVRREPLVGGYQKIKDVNDPHIKEIGLYAVTEHNRLSGQSLVFVGVVSGRQQVVAGMNYDLVIKARDGRRAPALYEAVVYERAWENYRNLTSFNPKP</sequence>
<dbReference type="InterPro" id="IPR000010">
    <property type="entry name" value="Cystatin_dom"/>
</dbReference>
<dbReference type="EMBL" id="NMUH01002186">
    <property type="protein sequence ID" value="MQL98429.1"/>
    <property type="molecule type" value="Genomic_DNA"/>
</dbReference>
<keyword evidence="7" id="KW-1185">Reference proteome</keyword>